<keyword evidence="2" id="KW-1185">Reference proteome</keyword>
<name>A0AAD6VE02_9AGAR</name>
<dbReference type="AlphaFoldDB" id="A0AAD6VE02"/>
<evidence type="ECO:0000313" key="1">
    <source>
        <dbReference type="EMBL" id="KAJ7208566.1"/>
    </source>
</evidence>
<organism evidence="1 2">
    <name type="scientific">Mycena pura</name>
    <dbReference type="NCBI Taxonomy" id="153505"/>
    <lineage>
        <taxon>Eukaryota</taxon>
        <taxon>Fungi</taxon>
        <taxon>Dikarya</taxon>
        <taxon>Basidiomycota</taxon>
        <taxon>Agaricomycotina</taxon>
        <taxon>Agaricomycetes</taxon>
        <taxon>Agaricomycetidae</taxon>
        <taxon>Agaricales</taxon>
        <taxon>Marasmiineae</taxon>
        <taxon>Mycenaceae</taxon>
        <taxon>Mycena</taxon>
    </lineage>
</organism>
<dbReference type="EMBL" id="JARJCW010000033">
    <property type="protein sequence ID" value="KAJ7208566.1"/>
    <property type="molecule type" value="Genomic_DNA"/>
</dbReference>
<sequence length="73" mass="8051">HTIQFPILSRILCIPGVSISVERLCKHTMSDRRDSRSSMQALTAAATIMLKELLKAGFGASEGLDYLECVTIR</sequence>
<reference evidence="1" key="1">
    <citation type="submission" date="2023-03" db="EMBL/GenBank/DDBJ databases">
        <title>Massive genome expansion in bonnet fungi (Mycena s.s.) driven by repeated elements and novel gene families across ecological guilds.</title>
        <authorList>
            <consortium name="Lawrence Berkeley National Laboratory"/>
            <person name="Harder C.B."/>
            <person name="Miyauchi S."/>
            <person name="Viragh M."/>
            <person name="Kuo A."/>
            <person name="Thoen E."/>
            <person name="Andreopoulos B."/>
            <person name="Lu D."/>
            <person name="Skrede I."/>
            <person name="Drula E."/>
            <person name="Henrissat B."/>
            <person name="Morin E."/>
            <person name="Kohler A."/>
            <person name="Barry K."/>
            <person name="LaButti K."/>
            <person name="Morin E."/>
            <person name="Salamov A."/>
            <person name="Lipzen A."/>
            <person name="Mereny Z."/>
            <person name="Hegedus B."/>
            <person name="Baldrian P."/>
            <person name="Stursova M."/>
            <person name="Weitz H."/>
            <person name="Taylor A."/>
            <person name="Grigoriev I.V."/>
            <person name="Nagy L.G."/>
            <person name="Martin F."/>
            <person name="Kauserud H."/>
        </authorList>
    </citation>
    <scope>NUCLEOTIDE SEQUENCE</scope>
    <source>
        <strain evidence="1">9144</strain>
    </source>
</reference>
<feature type="non-terminal residue" evidence="1">
    <location>
        <position position="1"/>
    </location>
</feature>
<dbReference type="Proteomes" id="UP001219525">
    <property type="component" value="Unassembled WGS sequence"/>
</dbReference>
<accession>A0AAD6VE02</accession>
<comment type="caution">
    <text evidence="1">The sequence shown here is derived from an EMBL/GenBank/DDBJ whole genome shotgun (WGS) entry which is preliminary data.</text>
</comment>
<protein>
    <submittedName>
        <fullName evidence="1">Uncharacterized protein</fullName>
    </submittedName>
</protein>
<gene>
    <name evidence="1" type="ORF">GGX14DRAFT_365173</name>
</gene>
<proteinExistence type="predicted"/>
<evidence type="ECO:0000313" key="2">
    <source>
        <dbReference type="Proteomes" id="UP001219525"/>
    </source>
</evidence>